<evidence type="ECO:0000313" key="2">
    <source>
        <dbReference type="EMBL" id="MEN2792998.1"/>
    </source>
</evidence>
<keyword evidence="1" id="KW-0812">Transmembrane</keyword>
<gene>
    <name evidence="2" type="ORF">ABC974_25460</name>
</gene>
<sequence length="133" mass="13636">MNHAHLLIQIGYVLSGLIAAAIIFLGSRFWLAPGGASAEFGIAGSPPPSTGFNAWLSVKGTRDIASGLFVILLMVNEMPRILGEFLLAASLIAFGDMVTVLRSGGSRALAFGMHGLTGLVIVAAGACLIIGAQ</sequence>
<accession>A0ABU9YB14</accession>
<feature type="transmembrane region" description="Helical" evidence="1">
    <location>
        <begin position="12"/>
        <end position="31"/>
    </location>
</feature>
<reference evidence="2 3" key="1">
    <citation type="submission" date="2024-05" db="EMBL/GenBank/DDBJ databases">
        <authorList>
            <person name="Liu Q."/>
            <person name="Xin Y.-H."/>
        </authorList>
    </citation>
    <scope>NUCLEOTIDE SEQUENCE [LARGE SCALE GENOMIC DNA]</scope>
    <source>
        <strain evidence="2 3">CGMCC 1.10181</strain>
    </source>
</reference>
<comment type="caution">
    <text evidence="2">The sequence shown here is derived from an EMBL/GenBank/DDBJ whole genome shotgun (WGS) entry which is preliminary data.</text>
</comment>
<protein>
    <submittedName>
        <fullName evidence="2">DUF4267 domain-containing protein</fullName>
    </submittedName>
</protein>
<dbReference type="InterPro" id="IPR025363">
    <property type="entry name" value="DUF4267"/>
</dbReference>
<organism evidence="2 3">
    <name type="scientific">Sphingomonas oligophenolica</name>
    <dbReference type="NCBI Taxonomy" id="301154"/>
    <lineage>
        <taxon>Bacteria</taxon>
        <taxon>Pseudomonadati</taxon>
        <taxon>Pseudomonadota</taxon>
        <taxon>Alphaproteobacteria</taxon>
        <taxon>Sphingomonadales</taxon>
        <taxon>Sphingomonadaceae</taxon>
        <taxon>Sphingomonas</taxon>
    </lineage>
</organism>
<dbReference type="Proteomes" id="UP001419910">
    <property type="component" value="Unassembled WGS sequence"/>
</dbReference>
<evidence type="ECO:0000256" key="1">
    <source>
        <dbReference type="SAM" id="Phobius"/>
    </source>
</evidence>
<feature type="transmembrane region" description="Helical" evidence="1">
    <location>
        <begin position="108"/>
        <end position="132"/>
    </location>
</feature>
<name>A0ABU9YB14_9SPHN</name>
<feature type="transmembrane region" description="Helical" evidence="1">
    <location>
        <begin position="81"/>
        <end position="101"/>
    </location>
</feature>
<keyword evidence="3" id="KW-1185">Reference proteome</keyword>
<evidence type="ECO:0000313" key="3">
    <source>
        <dbReference type="Proteomes" id="UP001419910"/>
    </source>
</evidence>
<keyword evidence="1" id="KW-1133">Transmembrane helix</keyword>
<proteinExistence type="predicted"/>
<dbReference type="Pfam" id="PF14087">
    <property type="entry name" value="DUF4267"/>
    <property type="match status" value="1"/>
</dbReference>
<dbReference type="RefSeq" id="WP_343892350.1">
    <property type="nucleotide sequence ID" value="NZ_BAAAEH010000057.1"/>
</dbReference>
<keyword evidence="1" id="KW-0472">Membrane</keyword>
<dbReference type="EMBL" id="JBDIME010000037">
    <property type="protein sequence ID" value="MEN2792998.1"/>
    <property type="molecule type" value="Genomic_DNA"/>
</dbReference>